<feature type="region of interest" description="Disordered" evidence="1">
    <location>
        <begin position="47"/>
        <end position="67"/>
    </location>
</feature>
<gene>
    <name evidence="2" type="ORF">HAX54_031827</name>
</gene>
<evidence type="ECO:0000256" key="1">
    <source>
        <dbReference type="SAM" id="MobiDB-lite"/>
    </source>
</evidence>
<proteinExistence type="predicted"/>
<feature type="non-terminal residue" evidence="2">
    <location>
        <position position="1"/>
    </location>
</feature>
<keyword evidence="3" id="KW-1185">Reference proteome</keyword>
<dbReference type="Proteomes" id="UP000823775">
    <property type="component" value="Unassembled WGS sequence"/>
</dbReference>
<organism evidence="2 3">
    <name type="scientific">Datura stramonium</name>
    <name type="common">Jimsonweed</name>
    <name type="synonym">Common thornapple</name>
    <dbReference type="NCBI Taxonomy" id="4076"/>
    <lineage>
        <taxon>Eukaryota</taxon>
        <taxon>Viridiplantae</taxon>
        <taxon>Streptophyta</taxon>
        <taxon>Embryophyta</taxon>
        <taxon>Tracheophyta</taxon>
        <taxon>Spermatophyta</taxon>
        <taxon>Magnoliopsida</taxon>
        <taxon>eudicotyledons</taxon>
        <taxon>Gunneridae</taxon>
        <taxon>Pentapetalae</taxon>
        <taxon>asterids</taxon>
        <taxon>lamiids</taxon>
        <taxon>Solanales</taxon>
        <taxon>Solanaceae</taxon>
        <taxon>Solanoideae</taxon>
        <taxon>Datureae</taxon>
        <taxon>Datura</taxon>
    </lineage>
</organism>
<evidence type="ECO:0000313" key="3">
    <source>
        <dbReference type="Proteomes" id="UP000823775"/>
    </source>
</evidence>
<dbReference type="EMBL" id="JACEIK010004032">
    <property type="protein sequence ID" value="MCD9643935.1"/>
    <property type="molecule type" value="Genomic_DNA"/>
</dbReference>
<feature type="compositionally biased region" description="Polar residues" evidence="1">
    <location>
        <begin position="48"/>
        <end position="67"/>
    </location>
</feature>
<sequence>DARPEHFPKSVCPPQIPLANSGLPSITPTNFPNPSKQTLYVPNCANGPPNSSPAVRTAPNLSLPNQASTMSAYPTAQHKLGAHAPPNVNNNPLPNHGNQGVYMVTLDEEYDMRGTIVPVGNTEVVVTTSPVAPFITVQLREPLTIYTYQPRSVVTTAIAQKSDYNSQAVPWDYQAEAKAKMINTATAHGMTRSGRFYVQITSANQHQGENKAKRGMFLTLKLQNFGRRCRSRITKLRSN</sequence>
<comment type="caution">
    <text evidence="2">The sequence shown here is derived from an EMBL/GenBank/DDBJ whole genome shotgun (WGS) entry which is preliminary data.</text>
</comment>
<name>A0ABS8VDB1_DATST</name>
<reference evidence="2 3" key="1">
    <citation type="journal article" date="2021" name="BMC Genomics">
        <title>Datura genome reveals duplications of psychoactive alkaloid biosynthetic genes and high mutation rate following tissue culture.</title>
        <authorList>
            <person name="Rajewski A."/>
            <person name="Carter-House D."/>
            <person name="Stajich J."/>
            <person name="Litt A."/>
        </authorList>
    </citation>
    <scope>NUCLEOTIDE SEQUENCE [LARGE SCALE GENOMIC DNA]</scope>
    <source>
        <strain evidence="2">AR-01</strain>
    </source>
</reference>
<protein>
    <submittedName>
        <fullName evidence="2">Uncharacterized protein</fullName>
    </submittedName>
</protein>
<accession>A0ABS8VDB1</accession>
<evidence type="ECO:0000313" key="2">
    <source>
        <dbReference type="EMBL" id="MCD9643935.1"/>
    </source>
</evidence>